<dbReference type="PANTHER" id="PTHR13162:SF8">
    <property type="entry name" value="CCR4-NOT TRANSCRIPTION COMPLEX SUBUNIT 1"/>
    <property type="match status" value="1"/>
</dbReference>
<reference evidence="2 3" key="1">
    <citation type="submission" date="2019-07" db="EMBL/GenBank/DDBJ databases">
        <title>De Novo Assembly of kiwifruit Actinidia rufa.</title>
        <authorList>
            <person name="Sugita-Konishi S."/>
            <person name="Sato K."/>
            <person name="Mori E."/>
            <person name="Abe Y."/>
            <person name="Kisaki G."/>
            <person name="Hamano K."/>
            <person name="Suezawa K."/>
            <person name="Otani M."/>
            <person name="Fukuda T."/>
            <person name="Manabe T."/>
            <person name="Gomi K."/>
            <person name="Tabuchi M."/>
            <person name="Akimitsu K."/>
            <person name="Kataoka I."/>
        </authorList>
    </citation>
    <scope>NUCLEOTIDE SEQUENCE [LARGE SCALE GENOMIC DNA]</scope>
    <source>
        <strain evidence="3">cv. Fuchu</strain>
    </source>
</reference>
<comment type="caution">
    <text evidence="2">The sequence shown here is derived from an EMBL/GenBank/DDBJ whole genome shotgun (WGS) entry which is preliminary data.</text>
</comment>
<dbReference type="Gene3D" id="1.25.40.180">
    <property type="match status" value="1"/>
</dbReference>
<name>A0A7J0GJP0_9ERIC</name>
<dbReference type="GO" id="GO:0060090">
    <property type="term" value="F:molecular adaptor activity"/>
    <property type="evidence" value="ECO:0007669"/>
    <property type="project" value="TreeGrafter"/>
</dbReference>
<sequence length="154" mass="17596">MMSLTPDQFRKVGLGAFPSLSPFYTPRSERCRADSIVLDVNSNPQGKDRDVNVQIRLLYPWTMDIFGFLVEIYAIPNLKMNLKFDIKVVFKNLGVDMKDVTPTSVLQEGKLKEILTSPTKMLACLNNRWLDIGCLHLLFDTWMAVKKLAALLWT</sequence>
<dbReference type="InterPro" id="IPR032191">
    <property type="entry name" value="CNOT1_CAF1_bind"/>
</dbReference>
<dbReference type="EMBL" id="BJWL01000022">
    <property type="protein sequence ID" value="GFZ11023.1"/>
    <property type="molecule type" value="Genomic_DNA"/>
</dbReference>
<dbReference type="GO" id="GO:0000932">
    <property type="term" value="C:P-body"/>
    <property type="evidence" value="ECO:0007669"/>
    <property type="project" value="TreeGrafter"/>
</dbReference>
<protein>
    <submittedName>
        <fullName evidence="2">Transcription regulator</fullName>
    </submittedName>
</protein>
<dbReference type="Pfam" id="PF16415">
    <property type="entry name" value="CNOT1_CAF1_bind"/>
    <property type="match status" value="1"/>
</dbReference>
<dbReference type="AlphaFoldDB" id="A0A7J0GJP0"/>
<dbReference type="Proteomes" id="UP000585474">
    <property type="component" value="Unassembled WGS sequence"/>
</dbReference>
<dbReference type="OrthoDB" id="1917664at2759"/>
<evidence type="ECO:0000259" key="1">
    <source>
        <dbReference type="Pfam" id="PF16415"/>
    </source>
</evidence>
<evidence type="ECO:0000313" key="3">
    <source>
        <dbReference type="Proteomes" id="UP000585474"/>
    </source>
</evidence>
<dbReference type="PANTHER" id="PTHR13162">
    <property type="entry name" value="CCR4-NOT TRANSCRIPTION COMPLEX"/>
    <property type="match status" value="1"/>
</dbReference>
<dbReference type="GO" id="GO:0017148">
    <property type="term" value="P:negative regulation of translation"/>
    <property type="evidence" value="ECO:0007669"/>
    <property type="project" value="InterPro"/>
</dbReference>
<proteinExistence type="predicted"/>
<dbReference type="GO" id="GO:0000288">
    <property type="term" value="P:nuclear-transcribed mRNA catabolic process, deadenylation-dependent decay"/>
    <property type="evidence" value="ECO:0007669"/>
    <property type="project" value="TreeGrafter"/>
</dbReference>
<accession>A0A7J0GJP0</accession>
<dbReference type="GO" id="GO:0030015">
    <property type="term" value="C:CCR4-NOT core complex"/>
    <property type="evidence" value="ECO:0007669"/>
    <property type="project" value="InterPro"/>
</dbReference>
<gene>
    <name evidence="2" type="ORF">Acr_22g0004210</name>
</gene>
<evidence type="ECO:0000313" key="2">
    <source>
        <dbReference type="EMBL" id="GFZ11023.1"/>
    </source>
</evidence>
<keyword evidence="3" id="KW-1185">Reference proteome</keyword>
<organism evidence="2 3">
    <name type="scientific">Actinidia rufa</name>
    <dbReference type="NCBI Taxonomy" id="165716"/>
    <lineage>
        <taxon>Eukaryota</taxon>
        <taxon>Viridiplantae</taxon>
        <taxon>Streptophyta</taxon>
        <taxon>Embryophyta</taxon>
        <taxon>Tracheophyta</taxon>
        <taxon>Spermatophyta</taxon>
        <taxon>Magnoliopsida</taxon>
        <taxon>eudicotyledons</taxon>
        <taxon>Gunneridae</taxon>
        <taxon>Pentapetalae</taxon>
        <taxon>asterids</taxon>
        <taxon>Ericales</taxon>
        <taxon>Actinidiaceae</taxon>
        <taxon>Actinidia</taxon>
    </lineage>
</organism>
<dbReference type="InterPro" id="IPR040398">
    <property type="entry name" value="Not1"/>
</dbReference>
<feature type="domain" description="CCR4-NOT transcription complex subunit 1 CAF1-binding" evidence="1">
    <location>
        <begin position="60"/>
        <end position="110"/>
    </location>
</feature>